<organism evidence="3 4">
    <name type="scientific">Streptomyces fildesensis</name>
    <dbReference type="NCBI Taxonomy" id="375757"/>
    <lineage>
        <taxon>Bacteria</taxon>
        <taxon>Bacillati</taxon>
        <taxon>Actinomycetota</taxon>
        <taxon>Actinomycetes</taxon>
        <taxon>Kitasatosporales</taxon>
        <taxon>Streptomycetaceae</taxon>
        <taxon>Streptomyces</taxon>
    </lineage>
</organism>
<dbReference type="EMBL" id="JBITYG010000002">
    <property type="protein sequence ID" value="MFI9100330.1"/>
    <property type="molecule type" value="Genomic_DNA"/>
</dbReference>
<dbReference type="PANTHER" id="PTHR40112:SF1">
    <property type="entry name" value="H2HPP ISOMERASE"/>
    <property type="match status" value="1"/>
</dbReference>
<dbReference type="RefSeq" id="WP_399645397.1">
    <property type="nucleotide sequence ID" value="NZ_JBITYG010000002.1"/>
</dbReference>
<dbReference type="Gene3D" id="2.60.120.10">
    <property type="entry name" value="Jelly Rolls"/>
    <property type="match status" value="1"/>
</dbReference>
<gene>
    <name evidence="3" type="ORF">ACIGXA_07375</name>
</gene>
<evidence type="ECO:0000313" key="3">
    <source>
        <dbReference type="EMBL" id="MFI9100330.1"/>
    </source>
</evidence>
<dbReference type="Proteomes" id="UP001614394">
    <property type="component" value="Unassembled WGS sequence"/>
</dbReference>
<protein>
    <submittedName>
        <fullName evidence="3">Cupin domain-containing protein</fullName>
    </submittedName>
</protein>
<dbReference type="InterPro" id="IPR013096">
    <property type="entry name" value="Cupin_2"/>
</dbReference>
<feature type="domain" description="Cupin type-2" evidence="2">
    <location>
        <begin position="105"/>
        <end position="178"/>
    </location>
</feature>
<comment type="caution">
    <text evidence="3">The sequence shown here is derived from an EMBL/GenBank/DDBJ whole genome shotgun (WGS) entry which is preliminary data.</text>
</comment>
<evidence type="ECO:0000256" key="1">
    <source>
        <dbReference type="SAM" id="MobiDB-lite"/>
    </source>
</evidence>
<feature type="region of interest" description="Disordered" evidence="1">
    <location>
        <begin position="1"/>
        <end position="59"/>
    </location>
</feature>
<dbReference type="InterPro" id="IPR014710">
    <property type="entry name" value="RmlC-like_jellyroll"/>
</dbReference>
<reference evidence="3 4" key="1">
    <citation type="submission" date="2024-10" db="EMBL/GenBank/DDBJ databases">
        <title>The Natural Products Discovery Center: Release of the First 8490 Sequenced Strains for Exploring Actinobacteria Biosynthetic Diversity.</title>
        <authorList>
            <person name="Kalkreuter E."/>
            <person name="Kautsar S.A."/>
            <person name="Yang D."/>
            <person name="Bader C.D."/>
            <person name="Teijaro C.N."/>
            <person name="Fluegel L."/>
            <person name="Davis C.M."/>
            <person name="Simpson J.R."/>
            <person name="Lauterbach L."/>
            <person name="Steele A.D."/>
            <person name="Gui C."/>
            <person name="Meng S."/>
            <person name="Li G."/>
            <person name="Viehrig K."/>
            <person name="Ye F."/>
            <person name="Su P."/>
            <person name="Kiefer A.F."/>
            <person name="Nichols A."/>
            <person name="Cepeda A.J."/>
            <person name="Yan W."/>
            <person name="Fan B."/>
            <person name="Jiang Y."/>
            <person name="Adhikari A."/>
            <person name="Zheng C.-J."/>
            <person name="Schuster L."/>
            <person name="Cowan T.M."/>
            <person name="Smanski M.J."/>
            <person name="Chevrette M.G."/>
            <person name="De Carvalho L.P.S."/>
            <person name="Shen B."/>
        </authorList>
    </citation>
    <scope>NUCLEOTIDE SEQUENCE [LARGE SCALE GENOMIC DNA]</scope>
    <source>
        <strain evidence="3 4">NPDC053399</strain>
    </source>
</reference>
<dbReference type="SUPFAM" id="SSF51182">
    <property type="entry name" value="RmlC-like cupins"/>
    <property type="match status" value="1"/>
</dbReference>
<dbReference type="PANTHER" id="PTHR40112">
    <property type="entry name" value="H2HPP ISOMERASE"/>
    <property type="match status" value="1"/>
</dbReference>
<evidence type="ECO:0000259" key="2">
    <source>
        <dbReference type="Pfam" id="PF07883"/>
    </source>
</evidence>
<name>A0ABW8C1Q1_9ACTN</name>
<proteinExistence type="predicted"/>
<dbReference type="InterPro" id="IPR011051">
    <property type="entry name" value="RmlC_Cupin_sf"/>
</dbReference>
<accession>A0ABW8C1Q1</accession>
<dbReference type="Pfam" id="PF07883">
    <property type="entry name" value="Cupin_2"/>
    <property type="match status" value="1"/>
</dbReference>
<sequence length="206" mass="21599">MTSHAHHPPQPDPAGTPERTTEAGQETGPGSGSASASALDGFHPDLPDPGPAAGPDSSLPLHARLHHIRADSLDGDTAQTGGMRRFAAISGRTVGSERIWMGQTHVAPATASSDHHHGASETAIHVVSGHPEFVFLDESNGVREEVRLRTSPGDYIFVPPFVPHREENPSDDEEAVVVIARSTQEAVVVNLPGLYVLGDPGTEAAT</sequence>
<evidence type="ECO:0000313" key="4">
    <source>
        <dbReference type="Proteomes" id="UP001614394"/>
    </source>
</evidence>
<dbReference type="InterPro" id="IPR052535">
    <property type="entry name" value="Bacilysin_H2HPP_isomerase"/>
</dbReference>
<keyword evidence="4" id="KW-1185">Reference proteome</keyword>